<dbReference type="CDD" id="cd20752">
    <property type="entry name" value="cyt_c'_beta"/>
    <property type="match status" value="1"/>
</dbReference>
<evidence type="ECO:0000313" key="4">
    <source>
        <dbReference type="Proteomes" id="UP001597158"/>
    </source>
</evidence>
<dbReference type="Pfam" id="PF16694">
    <property type="entry name" value="Cytochrome_P460"/>
    <property type="match status" value="1"/>
</dbReference>
<reference evidence="4" key="1">
    <citation type="journal article" date="2019" name="Int. J. Syst. Evol. Microbiol.">
        <title>The Global Catalogue of Microorganisms (GCM) 10K type strain sequencing project: providing services to taxonomists for standard genome sequencing and annotation.</title>
        <authorList>
            <consortium name="The Broad Institute Genomics Platform"/>
            <consortium name="The Broad Institute Genome Sequencing Center for Infectious Disease"/>
            <person name="Wu L."/>
            <person name="Ma J."/>
        </authorList>
    </citation>
    <scope>NUCLEOTIDE SEQUENCE [LARGE SCALE GENOMIC DNA]</scope>
    <source>
        <strain evidence="4">CCUG 48884</strain>
    </source>
</reference>
<feature type="signal peptide" evidence="1">
    <location>
        <begin position="1"/>
        <end position="20"/>
    </location>
</feature>
<proteinExistence type="predicted"/>
<dbReference type="InterPro" id="IPR032033">
    <property type="entry name" value="Cytochrome_P460"/>
</dbReference>
<evidence type="ECO:0000256" key="1">
    <source>
        <dbReference type="SAM" id="SignalP"/>
    </source>
</evidence>
<evidence type="ECO:0000259" key="2">
    <source>
        <dbReference type="Pfam" id="PF16694"/>
    </source>
</evidence>
<evidence type="ECO:0000313" key="3">
    <source>
        <dbReference type="EMBL" id="MFD1264452.1"/>
    </source>
</evidence>
<name>A0ABW3WEL0_9RHOO</name>
<keyword evidence="4" id="KW-1185">Reference proteome</keyword>
<gene>
    <name evidence="3" type="ORF">ACFQ4M_12765</name>
</gene>
<dbReference type="Gene3D" id="3.50.70.20">
    <property type="entry name" value="Cytochrome P460"/>
    <property type="match status" value="1"/>
</dbReference>
<protein>
    <submittedName>
        <fullName evidence="3">Cytochrome P460 family protein</fullName>
    </submittedName>
</protein>
<dbReference type="Proteomes" id="UP001597158">
    <property type="component" value="Unassembled WGS sequence"/>
</dbReference>
<feature type="chain" id="PRO_5045497524" evidence="1">
    <location>
        <begin position="21"/>
        <end position="160"/>
    </location>
</feature>
<dbReference type="InterPro" id="IPR038142">
    <property type="entry name" value="Cytochrome_P460_sp"/>
</dbReference>
<accession>A0ABW3WEL0</accession>
<feature type="domain" description="Cytochrome P460" evidence="2">
    <location>
        <begin position="30"/>
        <end position="156"/>
    </location>
</feature>
<comment type="caution">
    <text evidence="3">The sequence shown here is derived from an EMBL/GenBank/DDBJ whole genome shotgun (WGS) entry which is preliminary data.</text>
</comment>
<keyword evidence="1" id="KW-0732">Signal</keyword>
<organism evidence="3 4">
    <name type="scientific">Thauera mechernichensis</name>
    <dbReference type="NCBI Taxonomy" id="82788"/>
    <lineage>
        <taxon>Bacteria</taxon>
        <taxon>Pseudomonadati</taxon>
        <taxon>Pseudomonadota</taxon>
        <taxon>Betaproteobacteria</taxon>
        <taxon>Rhodocyclales</taxon>
        <taxon>Zoogloeaceae</taxon>
        <taxon>Thauera</taxon>
    </lineage>
</organism>
<dbReference type="EMBL" id="JBHTMC010000024">
    <property type="protein sequence ID" value="MFD1264452.1"/>
    <property type="molecule type" value="Genomic_DNA"/>
</dbReference>
<sequence length="160" mass="16975">MKILILAGCIAGCLTAPVFAAQDTSDIAVPEGYRSWFHHHSTLNMQGHEPEGNVGIQHVYANPAAVAGLKAGKFEDGATFVVDRFAYVEGLNSSISQGKLKVVAVMIKDAAKYPGTGGWGFQAFKGGDPNVKAVKDGGTACFSCHIPYQDNDFVITRNAD</sequence>